<dbReference type="SUPFAM" id="SSF52540">
    <property type="entry name" value="P-loop containing nucleoside triphosphate hydrolases"/>
    <property type="match status" value="1"/>
</dbReference>
<dbReference type="GO" id="GO:0005829">
    <property type="term" value="C:cytosol"/>
    <property type="evidence" value="ECO:0007669"/>
    <property type="project" value="TreeGrafter"/>
</dbReference>
<evidence type="ECO:0000256" key="2">
    <source>
        <dbReference type="ARBA" id="ARBA00012961"/>
    </source>
</evidence>
<feature type="region of interest" description="Disordered" evidence="10">
    <location>
        <begin position="1"/>
        <end position="24"/>
    </location>
</feature>
<evidence type="ECO:0000256" key="7">
    <source>
        <dbReference type="ARBA" id="ARBA00022840"/>
    </source>
</evidence>
<dbReference type="InterPro" id="IPR008145">
    <property type="entry name" value="GK/Ca_channel_bsu"/>
</dbReference>
<evidence type="ECO:0000256" key="1">
    <source>
        <dbReference type="ARBA" id="ARBA00005790"/>
    </source>
</evidence>
<dbReference type="SMART" id="SM00072">
    <property type="entry name" value="GuKc"/>
    <property type="match status" value="1"/>
</dbReference>
<dbReference type="InterPro" id="IPR008144">
    <property type="entry name" value="Guanylate_kin-like_dom"/>
</dbReference>
<evidence type="ECO:0000259" key="11">
    <source>
        <dbReference type="PROSITE" id="PS50052"/>
    </source>
</evidence>
<dbReference type="Gene3D" id="3.40.50.300">
    <property type="entry name" value="P-loop containing nucleotide triphosphate hydrolases"/>
    <property type="match status" value="1"/>
</dbReference>
<dbReference type="InterPro" id="IPR020590">
    <property type="entry name" value="Guanylate_kinase_CS"/>
</dbReference>
<dbReference type="Pfam" id="PF00625">
    <property type="entry name" value="Guanylate_kin"/>
    <property type="match status" value="1"/>
</dbReference>
<dbReference type="InterPro" id="IPR017665">
    <property type="entry name" value="Guanylate_kinase"/>
</dbReference>
<gene>
    <name evidence="9 12" type="primary">gmk</name>
    <name evidence="12" type="ORF">HLUCCA11_03335</name>
</gene>
<feature type="domain" description="Guanylate kinase-like" evidence="11">
    <location>
        <begin position="41"/>
        <end position="219"/>
    </location>
</feature>
<evidence type="ECO:0000256" key="8">
    <source>
        <dbReference type="ARBA" id="ARBA00030128"/>
    </source>
</evidence>
<evidence type="ECO:0000313" key="12">
    <source>
        <dbReference type="EMBL" id="KPQ36962.1"/>
    </source>
</evidence>
<dbReference type="PANTHER" id="PTHR23117:SF13">
    <property type="entry name" value="GUANYLATE KINASE"/>
    <property type="match status" value="1"/>
</dbReference>
<dbReference type="PROSITE" id="PS00856">
    <property type="entry name" value="GUANYLATE_KINASE_1"/>
    <property type="match status" value="1"/>
</dbReference>
<dbReference type="NCBIfam" id="TIGR03263">
    <property type="entry name" value="guanyl_kin"/>
    <property type="match status" value="1"/>
</dbReference>
<dbReference type="STRING" id="1666911.HLUCCA11_03335"/>
<proteinExistence type="inferred from homology"/>
<reference evidence="12 13" key="1">
    <citation type="submission" date="2015-09" db="EMBL/GenBank/DDBJ databases">
        <title>Identification and resolution of microdiversity through metagenomic sequencing of parallel consortia.</title>
        <authorList>
            <person name="Nelson W.C."/>
            <person name="Romine M.F."/>
            <person name="Lindemann S.R."/>
        </authorList>
    </citation>
    <scope>NUCLEOTIDE SEQUENCE [LARGE SCALE GENOMIC DNA]</scope>
    <source>
        <strain evidence="12">Ana</strain>
    </source>
</reference>
<evidence type="ECO:0000256" key="3">
    <source>
        <dbReference type="ARBA" id="ARBA00016296"/>
    </source>
</evidence>
<dbReference type="AlphaFoldDB" id="A0A0N8KNM6"/>
<protein>
    <recommendedName>
        <fullName evidence="3 9">Guanylate kinase</fullName>
        <ecNumber evidence="2 9">2.7.4.8</ecNumber>
    </recommendedName>
    <alternativeName>
        <fullName evidence="8 9">GMP kinase</fullName>
    </alternativeName>
</protein>
<evidence type="ECO:0000256" key="10">
    <source>
        <dbReference type="SAM" id="MobiDB-lite"/>
    </source>
</evidence>
<name>A0A0N8KNM6_9CYAN</name>
<evidence type="ECO:0000256" key="6">
    <source>
        <dbReference type="ARBA" id="ARBA00022777"/>
    </source>
</evidence>
<comment type="catalytic activity">
    <reaction evidence="9">
        <text>GMP + ATP = GDP + ADP</text>
        <dbReference type="Rhea" id="RHEA:20780"/>
        <dbReference type="ChEBI" id="CHEBI:30616"/>
        <dbReference type="ChEBI" id="CHEBI:58115"/>
        <dbReference type="ChEBI" id="CHEBI:58189"/>
        <dbReference type="ChEBI" id="CHEBI:456216"/>
        <dbReference type="EC" id="2.7.4.8"/>
    </reaction>
</comment>
<dbReference type="PATRIC" id="fig|1666911.3.peg.3515"/>
<comment type="subcellular location">
    <subcellularLocation>
        <location evidence="9">Cytoplasm</location>
    </subcellularLocation>
</comment>
<keyword evidence="6 9" id="KW-0418">Kinase</keyword>
<evidence type="ECO:0000256" key="5">
    <source>
        <dbReference type="ARBA" id="ARBA00022741"/>
    </source>
</evidence>
<comment type="similarity">
    <text evidence="1 9">Belongs to the guanylate kinase family.</text>
</comment>
<dbReference type="PROSITE" id="PS50052">
    <property type="entry name" value="GUANYLATE_KINASE_2"/>
    <property type="match status" value="1"/>
</dbReference>
<feature type="binding site" evidence="9">
    <location>
        <begin position="48"/>
        <end position="55"/>
    </location>
    <ligand>
        <name>ATP</name>
        <dbReference type="ChEBI" id="CHEBI:30616"/>
    </ligand>
</feature>
<dbReference type="GO" id="GO:0005524">
    <property type="term" value="F:ATP binding"/>
    <property type="evidence" value="ECO:0007669"/>
    <property type="project" value="UniProtKB-UniRule"/>
</dbReference>
<dbReference type="Proteomes" id="UP000050465">
    <property type="component" value="Unassembled WGS sequence"/>
</dbReference>
<dbReference type="Gene3D" id="3.30.63.10">
    <property type="entry name" value="Guanylate Kinase phosphate binding domain"/>
    <property type="match status" value="1"/>
</dbReference>
<evidence type="ECO:0000256" key="4">
    <source>
        <dbReference type="ARBA" id="ARBA00022679"/>
    </source>
</evidence>
<dbReference type="PANTHER" id="PTHR23117">
    <property type="entry name" value="GUANYLATE KINASE-RELATED"/>
    <property type="match status" value="1"/>
</dbReference>
<evidence type="ECO:0000256" key="9">
    <source>
        <dbReference type="HAMAP-Rule" id="MF_00328"/>
    </source>
</evidence>
<keyword evidence="5 9" id="KW-0547">Nucleotide-binding</keyword>
<keyword evidence="4 9" id="KW-0808">Transferase</keyword>
<keyword evidence="7 9" id="KW-0067">ATP-binding</keyword>
<dbReference type="InterPro" id="IPR027417">
    <property type="entry name" value="P-loop_NTPase"/>
</dbReference>
<dbReference type="FunFam" id="3.30.63.10:FF:000002">
    <property type="entry name" value="Guanylate kinase 1"/>
    <property type="match status" value="1"/>
</dbReference>
<dbReference type="HAMAP" id="MF_00328">
    <property type="entry name" value="Guanylate_kinase"/>
    <property type="match status" value="1"/>
</dbReference>
<comment type="caution">
    <text evidence="12">The sequence shown here is derived from an EMBL/GenBank/DDBJ whole genome shotgun (WGS) entry which is preliminary data.</text>
</comment>
<dbReference type="EC" id="2.7.4.8" evidence="2 9"/>
<evidence type="ECO:0000313" key="13">
    <source>
        <dbReference type="Proteomes" id="UP000050465"/>
    </source>
</evidence>
<accession>A0A0N8KNM6</accession>
<organism evidence="12 13">
    <name type="scientific">Phormidesmis priestleyi Ana</name>
    <dbReference type="NCBI Taxonomy" id="1666911"/>
    <lineage>
        <taxon>Bacteria</taxon>
        <taxon>Bacillati</taxon>
        <taxon>Cyanobacteriota</taxon>
        <taxon>Cyanophyceae</taxon>
        <taxon>Leptolyngbyales</taxon>
        <taxon>Leptolyngbyaceae</taxon>
        <taxon>Phormidesmis</taxon>
    </lineage>
</organism>
<dbReference type="CDD" id="cd00071">
    <property type="entry name" value="GMPK"/>
    <property type="match status" value="1"/>
</dbReference>
<sequence>MIIFPSPQKESAVEAENERANQTRHSLNATSLEVQRSRQTGALIVLAGPSGVGKGTLLNRLLQKHPDIQVSVSVTTRQPRSGEIEGQHYFFVSRDRFKQMVKAGELLEWAEFAGNCYGTPKAPIERAIARGQRVILEIELLGARQVRSSFPEANQIFVMPPSVETLEARIRSRGQDSEEAIAKRLAQAKVELAAADEFDLKIVNSDLDRAIAQLEAAIFKT</sequence>
<dbReference type="EMBL" id="LJZR01000003">
    <property type="protein sequence ID" value="KPQ36962.1"/>
    <property type="molecule type" value="Genomic_DNA"/>
</dbReference>
<comment type="function">
    <text evidence="9">Essential for recycling GMP and indirectly, cGMP.</text>
</comment>
<dbReference type="GO" id="GO:0004385">
    <property type="term" value="F:GMP kinase activity"/>
    <property type="evidence" value="ECO:0007669"/>
    <property type="project" value="UniProtKB-UniRule"/>
</dbReference>
<keyword evidence="9" id="KW-0963">Cytoplasm</keyword>